<dbReference type="EMBL" id="CP159362">
    <property type="protein sequence ID" value="XCN65562.1"/>
    <property type="molecule type" value="Genomic_DNA"/>
</dbReference>
<name>A0AAU8LB41_PSESX</name>
<organism evidence="1">
    <name type="scientific">Pseudomonas syringae CC1417</name>
    <dbReference type="NCBI Taxonomy" id="1357272"/>
    <lineage>
        <taxon>Bacteria</taxon>
        <taxon>Pseudomonadati</taxon>
        <taxon>Pseudomonadota</taxon>
        <taxon>Gammaproteobacteria</taxon>
        <taxon>Pseudomonadales</taxon>
        <taxon>Pseudomonadaceae</taxon>
        <taxon>Pseudomonas</taxon>
        <taxon>Pseudomonas syringae</taxon>
    </lineage>
</organism>
<accession>A0AAU8LB41</accession>
<protein>
    <submittedName>
        <fullName evidence="1">Uncharacterized protein</fullName>
    </submittedName>
</protein>
<evidence type="ECO:0000313" key="1">
    <source>
        <dbReference type="EMBL" id="XCN65562.1"/>
    </source>
</evidence>
<reference evidence="1" key="2">
    <citation type="submission" date="2024-07" db="EMBL/GenBank/DDBJ databases">
        <title>A complete genome sequence for Pseudomonas syringae CC1417.</title>
        <authorList>
            <person name="Baltrus D.A."/>
        </authorList>
    </citation>
    <scope>NUCLEOTIDE SEQUENCE</scope>
    <source>
        <strain evidence="1">CC1417</strain>
    </source>
</reference>
<proteinExistence type="predicted"/>
<gene>
    <name evidence="1" type="ORF">N011_13575</name>
</gene>
<reference evidence="1" key="1">
    <citation type="journal article" date="2014" name="Genome Announc.">
        <title>Draft Genome Sequences of a Phylogenetically Diverse Suite of Pseudomonas syringae Strains from Multiple Source Populations.</title>
        <authorList>
            <person name="Baltrus D.A."/>
            <person name="Yourstone S."/>
            <person name="Lind A."/>
            <person name="Guilbaud C."/>
            <person name="Sands D.C."/>
            <person name="Jones C.D."/>
            <person name="Morris C.E."/>
            <person name="Dangl J.L."/>
        </authorList>
    </citation>
    <scope>NUCLEOTIDE SEQUENCE</scope>
    <source>
        <strain evidence="1">CC1417</strain>
    </source>
</reference>
<dbReference type="AlphaFoldDB" id="A0AAU8LB41"/>
<sequence length="154" mass="17556">MITSLAVKELPVQTFIQRPSLSELSDLAARLPERIIELGGFQVAFFLCGEIHAFDVNGMPRVEINHPFDVLINPAHFIMGRWHILGKKLEALSRAKVVVHVANNDRNNHRLSTDVRIYAGGKQVGERNTNIDVAWREFDVMRSRTLQVQELWVC</sequence>